<dbReference type="InterPro" id="IPR000210">
    <property type="entry name" value="BTB/POZ_dom"/>
</dbReference>
<keyword evidence="2" id="KW-1185">Reference proteome</keyword>
<reference evidence="3" key="1">
    <citation type="submission" date="2016-11" db="UniProtKB">
        <authorList>
            <consortium name="WormBaseParasite"/>
        </authorList>
    </citation>
    <scope>IDENTIFICATION</scope>
</reference>
<accession>A0A1I7TCJ7</accession>
<dbReference type="STRING" id="1561998.A0A1I7TCJ7"/>
<dbReference type="PANTHER" id="PTHR22743:SF165">
    <property type="entry name" value="BTB AND MATH DOMAIN CONTAINING-RELATED"/>
    <property type="match status" value="1"/>
</dbReference>
<dbReference type="WBParaSite" id="Csp11.Scaffold581.g4581.t1">
    <property type="protein sequence ID" value="Csp11.Scaffold581.g4581.t1"/>
    <property type="gene ID" value="Csp11.Scaffold581.g4581"/>
</dbReference>
<dbReference type="PROSITE" id="PS50097">
    <property type="entry name" value="BTB"/>
    <property type="match status" value="1"/>
</dbReference>
<proteinExistence type="predicted"/>
<dbReference type="SUPFAM" id="SSF54695">
    <property type="entry name" value="POZ domain"/>
    <property type="match status" value="1"/>
</dbReference>
<evidence type="ECO:0000313" key="2">
    <source>
        <dbReference type="Proteomes" id="UP000095282"/>
    </source>
</evidence>
<dbReference type="Pfam" id="PF00651">
    <property type="entry name" value="BTB"/>
    <property type="match status" value="1"/>
</dbReference>
<dbReference type="Gene3D" id="3.30.710.10">
    <property type="entry name" value="Potassium Channel Kv1.1, Chain A"/>
    <property type="match status" value="1"/>
</dbReference>
<name>A0A1I7TCJ7_9PELO</name>
<protein>
    <submittedName>
        <fullName evidence="3">BTB domain-containing protein</fullName>
    </submittedName>
</protein>
<dbReference type="SMART" id="SM00225">
    <property type="entry name" value="BTB"/>
    <property type="match status" value="1"/>
</dbReference>
<dbReference type="CDD" id="cd18186">
    <property type="entry name" value="BTB_POZ_ZBTB_KLHL-like"/>
    <property type="match status" value="1"/>
</dbReference>
<organism evidence="2 3">
    <name type="scientific">Caenorhabditis tropicalis</name>
    <dbReference type="NCBI Taxonomy" id="1561998"/>
    <lineage>
        <taxon>Eukaryota</taxon>
        <taxon>Metazoa</taxon>
        <taxon>Ecdysozoa</taxon>
        <taxon>Nematoda</taxon>
        <taxon>Chromadorea</taxon>
        <taxon>Rhabditida</taxon>
        <taxon>Rhabditina</taxon>
        <taxon>Rhabditomorpha</taxon>
        <taxon>Rhabditoidea</taxon>
        <taxon>Rhabditidae</taxon>
        <taxon>Peloderinae</taxon>
        <taxon>Caenorhabditis</taxon>
    </lineage>
</organism>
<sequence length="210" mass="24223">MDDPTSRKRRGGHEKKEPALKKLRDFSQASGLHDVILNIGGEKFYVSKIHLAQHSEVLQNLFFGNFKEKNQKEIELKEVDAGNFQKFLEVINGELSINDDTLEGILIVADFLRAPTAINRCRHYLIEHNTMSIRDKMRLAEKFHFQDVKKKIIGGVQSSQELISILPYELNDLDKTTTVLLLRKALDLLARYPETYTTTHNNWVFSPTRN</sequence>
<dbReference type="PANTHER" id="PTHR22743">
    <property type="entry name" value="MEPRIN/TRAF-LIKE MATH FAMILY-C.ELEGANS"/>
    <property type="match status" value="1"/>
</dbReference>
<evidence type="ECO:0000259" key="1">
    <source>
        <dbReference type="PROSITE" id="PS50097"/>
    </source>
</evidence>
<evidence type="ECO:0000313" key="3">
    <source>
        <dbReference type="WBParaSite" id="Csp11.Scaffold581.g4581.t1"/>
    </source>
</evidence>
<dbReference type="InterPro" id="IPR011333">
    <property type="entry name" value="SKP1/BTB/POZ_sf"/>
</dbReference>
<dbReference type="AlphaFoldDB" id="A0A1I7TCJ7"/>
<feature type="domain" description="BTB" evidence="1">
    <location>
        <begin position="33"/>
        <end position="91"/>
    </location>
</feature>
<dbReference type="Proteomes" id="UP000095282">
    <property type="component" value="Unplaced"/>
</dbReference>
<dbReference type="eggNOG" id="ENOG502TEZ5">
    <property type="taxonomic scope" value="Eukaryota"/>
</dbReference>
<dbReference type="InterPro" id="IPR052664">
    <property type="entry name" value="BTB-MATH_domain_protein"/>
</dbReference>